<dbReference type="AlphaFoldDB" id="A0A1M6HG95"/>
<dbReference type="SUPFAM" id="SSF89796">
    <property type="entry name" value="CoA-transferase family III (CaiB/BaiF)"/>
    <property type="match status" value="1"/>
</dbReference>
<proteinExistence type="predicted"/>
<reference evidence="2 3" key="1">
    <citation type="submission" date="2016-11" db="EMBL/GenBank/DDBJ databases">
        <authorList>
            <person name="Jaros S."/>
            <person name="Januszkiewicz K."/>
            <person name="Wedrychowicz H."/>
        </authorList>
    </citation>
    <scope>NUCLEOTIDE SEQUENCE [LARGE SCALE GENOMIC DNA]</scope>
    <source>
        <strain evidence="2 3">DSM 17477</strain>
    </source>
</reference>
<gene>
    <name evidence="2" type="ORF">SAMN02745751_02008</name>
</gene>
<dbReference type="Gene3D" id="3.40.50.10540">
    <property type="entry name" value="Crotonobetainyl-coa:carnitine coa-transferase, domain 1"/>
    <property type="match status" value="1"/>
</dbReference>
<protein>
    <submittedName>
        <fullName evidence="2">CoA:oxalate CoA-transferase</fullName>
    </submittedName>
</protein>
<dbReference type="PANTHER" id="PTHR48207:SF3">
    <property type="entry name" value="SUCCINATE--HYDROXYMETHYLGLUTARATE COA-TRANSFERASE"/>
    <property type="match status" value="1"/>
</dbReference>
<evidence type="ECO:0000313" key="3">
    <source>
        <dbReference type="Proteomes" id="UP000184052"/>
    </source>
</evidence>
<accession>A0A1M6HG95</accession>
<sequence length="395" mass="43936">MSILNGVKVIDFTQAYPGPFCTLQLADFGAEVIKIERRGIGDISRYWEPMVEDESGYYAAINRNKYSLEVDFKSEKGYKTIMKLIEEADILVESSKPGTMEKLGFGYEDVIKVNPEIIYASVSGYGQTGPMKSYPAFDNVIQAMSGIMDMTGFPDLPPVKAGPAIADSMAGLNTTIGILMAYIDKLNTEKGQRIDVSMLDSMVSILESPILFNSMLGKKVTRCGNNDAATLVPYDVYECRDGYFSVGLAGEKGWYKFCEVMGRTELIDDPRFATNALRCKNFLEIDSIIRGFMIDKTKDELSEAFSADKIPSAPVMSVEEIMNHQQIKDREMLVEIDDKTVGRYRAVGNPMKLESTPAEIRRGASGLGEDNDYILREHGFTDKEIDELRKSGVIS</sequence>
<evidence type="ECO:0000313" key="2">
    <source>
        <dbReference type="EMBL" id="SHJ21193.1"/>
    </source>
</evidence>
<keyword evidence="3" id="KW-1185">Reference proteome</keyword>
<dbReference type="STRING" id="1121476.SAMN02745751_02008"/>
<evidence type="ECO:0000256" key="1">
    <source>
        <dbReference type="ARBA" id="ARBA00022679"/>
    </source>
</evidence>
<dbReference type="Pfam" id="PF02515">
    <property type="entry name" value="CoA_transf_3"/>
    <property type="match status" value="1"/>
</dbReference>
<dbReference type="InterPro" id="IPR003673">
    <property type="entry name" value="CoA-Trfase_fam_III"/>
</dbReference>
<dbReference type="OrthoDB" id="9797653at2"/>
<dbReference type="RefSeq" id="WP_073049449.1">
    <property type="nucleotide sequence ID" value="NZ_FQZL01000013.1"/>
</dbReference>
<dbReference type="InterPro" id="IPR023606">
    <property type="entry name" value="CoA-Trfase_III_dom_1_sf"/>
</dbReference>
<dbReference type="InterPro" id="IPR050483">
    <property type="entry name" value="CoA-transferase_III_domain"/>
</dbReference>
<name>A0A1M6HG95_9FIRM</name>
<dbReference type="Proteomes" id="UP000184052">
    <property type="component" value="Unassembled WGS sequence"/>
</dbReference>
<dbReference type="InterPro" id="IPR044855">
    <property type="entry name" value="CoA-Trfase_III_dom3_sf"/>
</dbReference>
<dbReference type="PANTHER" id="PTHR48207">
    <property type="entry name" value="SUCCINATE--HYDROXYMETHYLGLUTARATE COA-TRANSFERASE"/>
    <property type="match status" value="1"/>
</dbReference>
<keyword evidence="1 2" id="KW-0808">Transferase</keyword>
<dbReference type="Gene3D" id="3.30.1540.10">
    <property type="entry name" value="formyl-coa transferase, domain 3"/>
    <property type="match status" value="1"/>
</dbReference>
<organism evidence="2 3">
    <name type="scientific">Dethiosulfatibacter aminovorans DSM 17477</name>
    <dbReference type="NCBI Taxonomy" id="1121476"/>
    <lineage>
        <taxon>Bacteria</taxon>
        <taxon>Bacillati</taxon>
        <taxon>Bacillota</taxon>
        <taxon>Tissierellia</taxon>
        <taxon>Dethiosulfatibacter</taxon>
    </lineage>
</organism>
<dbReference type="GO" id="GO:0008410">
    <property type="term" value="F:CoA-transferase activity"/>
    <property type="evidence" value="ECO:0007669"/>
    <property type="project" value="TreeGrafter"/>
</dbReference>
<dbReference type="EMBL" id="FQZL01000013">
    <property type="protein sequence ID" value="SHJ21193.1"/>
    <property type="molecule type" value="Genomic_DNA"/>
</dbReference>